<gene>
    <name evidence="3" type="ORF">FSP39_016677</name>
</gene>
<dbReference type="PANTHER" id="PTHR37984">
    <property type="entry name" value="PROTEIN CBG26694"/>
    <property type="match status" value="1"/>
</dbReference>
<dbReference type="Gene3D" id="3.10.10.10">
    <property type="entry name" value="HIV Type 1 Reverse Transcriptase, subunit A, domain 1"/>
    <property type="match status" value="1"/>
</dbReference>
<dbReference type="Proteomes" id="UP001186944">
    <property type="component" value="Unassembled WGS sequence"/>
</dbReference>
<dbReference type="FunFam" id="3.10.20.370:FF:000001">
    <property type="entry name" value="Retrovirus-related Pol polyprotein from transposon 17.6-like protein"/>
    <property type="match status" value="1"/>
</dbReference>
<dbReference type="PROSITE" id="PS50878">
    <property type="entry name" value="RT_POL"/>
    <property type="match status" value="1"/>
</dbReference>
<dbReference type="AlphaFoldDB" id="A0AA88YNA1"/>
<dbReference type="EMBL" id="VSWD01000001">
    <property type="protein sequence ID" value="KAK3108827.1"/>
    <property type="molecule type" value="Genomic_DNA"/>
</dbReference>
<dbReference type="InterPro" id="IPR041577">
    <property type="entry name" value="RT_RNaseH_2"/>
</dbReference>
<evidence type="ECO:0000313" key="3">
    <source>
        <dbReference type="EMBL" id="KAK3108827.1"/>
    </source>
</evidence>
<feature type="domain" description="Integrase catalytic" evidence="2">
    <location>
        <begin position="458"/>
        <end position="611"/>
    </location>
</feature>
<evidence type="ECO:0000259" key="1">
    <source>
        <dbReference type="PROSITE" id="PS50878"/>
    </source>
</evidence>
<sequence>MRQANVAIMRERHILPTVDEIIHDLNGATVFSKLDLKSGYHQLELEESSRYITTFSTHMGLFRYKRLNFGIVSASEIFQETIRKSIRRVQNAKNLSDDIIVYGKTQAEHDAALHETFEALQRNGLTVNLKKCEFNKEKISFFGVVFQKEGISPDPAKVDAIHKATQPQNVQELRSFLGMTNYSARFIEHYATICEPLRRLTRKDIEWNWGPQQESAFNELKEKLSSETVIRYYNPRDEITIHVDASPVGLGAIMSQNEQTVAYASRSLSDVESRYSQTEREALAIVWACEHFDIFIRGAPNVDIITDHKPLERIWSKARPPLRIERWGLRLQPYKITIKYRPGKDNPADYMSRHPVVTNQRNTHEQKIAEQYVNFIATEAVPKAMTLNEIVTASKEDQTITKAIELVKSGKWHEIKEIADSDINIRLNDQVDKMIGNCIPCQSTTTPKIMEPLKMSEMPSRPWRNLSADFCGPLPSGEYLFVVIDEYLRYPIVEITRSVSANAVIPVLDKIISMFGIPKVIKTDNGSPFNSYQFSQYAQNIGFHHRRITPRWPRANAQAESFNKPLMKNIKASEVEHRNWKQSMYQFLRQYRATPHSSTGITPFHLLFGREA</sequence>
<dbReference type="Pfam" id="PF17919">
    <property type="entry name" value="RT_RNaseH_2"/>
    <property type="match status" value="1"/>
</dbReference>
<dbReference type="Gene3D" id="3.30.70.270">
    <property type="match status" value="2"/>
</dbReference>
<dbReference type="FunFam" id="3.30.70.270:FF:000026">
    <property type="entry name" value="Transposon Ty3-G Gag-Pol polyprotein"/>
    <property type="match status" value="1"/>
</dbReference>
<protein>
    <recommendedName>
        <fullName evidence="5">Integrase catalytic domain-containing protein</fullName>
    </recommendedName>
</protein>
<dbReference type="Pfam" id="PF00665">
    <property type="entry name" value="rve"/>
    <property type="match status" value="1"/>
</dbReference>
<dbReference type="SUPFAM" id="SSF56672">
    <property type="entry name" value="DNA/RNA polymerases"/>
    <property type="match status" value="1"/>
</dbReference>
<dbReference type="InterPro" id="IPR043502">
    <property type="entry name" value="DNA/RNA_pol_sf"/>
</dbReference>
<dbReference type="FunFam" id="3.30.420.10:FF:000215">
    <property type="entry name" value="Polyprotein of viral origin, putative"/>
    <property type="match status" value="1"/>
</dbReference>
<organism evidence="3 4">
    <name type="scientific">Pinctada imbricata</name>
    <name type="common">Atlantic pearl-oyster</name>
    <name type="synonym">Pinctada martensii</name>
    <dbReference type="NCBI Taxonomy" id="66713"/>
    <lineage>
        <taxon>Eukaryota</taxon>
        <taxon>Metazoa</taxon>
        <taxon>Spiralia</taxon>
        <taxon>Lophotrochozoa</taxon>
        <taxon>Mollusca</taxon>
        <taxon>Bivalvia</taxon>
        <taxon>Autobranchia</taxon>
        <taxon>Pteriomorphia</taxon>
        <taxon>Pterioida</taxon>
        <taxon>Pterioidea</taxon>
        <taxon>Pteriidae</taxon>
        <taxon>Pinctada</taxon>
    </lineage>
</organism>
<accession>A0AA88YNA1</accession>
<dbReference type="Pfam" id="PF00078">
    <property type="entry name" value="RVT_1"/>
    <property type="match status" value="1"/>
</dbReference>
<reference evidence="3" key="1">
    <citation type="submission" date="2019-08" db="EMBL/GenBank/DDBJ databases">
        <title>The improved chromosome-level genome for the pearl oyster Pinctada fucata martensii using PacBio sequencing and Hi-C.</title>
        <authorList>
            <person name="Zheng Z."/>
        </authorList>
    </citation>
    <scope>NUCLEOTIDE SEQUENCE</scope>
    <source>
        <strain evidence="3">ZZ-2019</strain>
        <tissue evidence="3">Adductor muscle</tissue>
    </source>
</reference>
<dbReference type="InterPro" id="IPR043128">
    <property type="entry name" value="Rev_trsase/Diguanyl_cyclase"/>
</dbReference>
<dbReference type="InterPro" id="IPR001584">
    <property type="entry name" value="Integrase_cat-core"/>
</dbReference>
<dbReference type="CDD" id="cd09274">
    <property type="entry name" value="RNase_HI_RT_Ty3"/>
    <property type="match status" value="1"/>
</dbReference>
<dbReference type="CDD" id="cd01647">
    <property type="entry name" value="RT_LTR"/>
    <property type="match status" value="1"/>
</dbReference>
<dbReference type="InterPro" id="IPR012337">
    <property type="entry name" value="RNaseH-like_sf"/>
</dbReference>
<keyword evidence="4" id="KW-1185">Reference proteome</keyword>
<feature type="domain" description="Reverse transcriptase" evidence="1">
    <location>
        <begin position="1"/>
        <end position="146"/>
    </location>
</feature>
<dbReference type="SUPFAM" id="SSF53098">
    <property type="entry name" value="Ribonuclease H-like"/>
    <property type="match status" value="1"/>
</dbReference>
<evidence type="ECO:0000259" key="2">
    <source>
        <dbReference type="PROSITE" id="PS50994"/>
    </source>
</evidence>
<dbReference type="InterPro" id="IPR000477">
    <property type="entry name" value="RT_dom"/>
</dbReference>
<dbReference type="PROSITE" id="PS50994">
    <property type="entry name" value="INTEGRASE"/>
    <property type="match status" value="1"/>
</dbReference>
<evidence type="ECO:0000313" key="4">
    <source>
        <dbReference type="Proteomes" id="UP001186944"/>
    </source>
</evidence>
<name>A0AA88YNA1_PINIB</name>
<dbReference type="PANTHER" id="PTHR37984:SF11">
    <property type="entry name" value="INTEGRASE CATALYTIC DOMAIN-CONTAINING PROTEIN"/>
    <property type="match status" value="1"/>
</dbReference>
<dbReference type="InterPro" id="IPR036397">
    <property type="entry name" value="RNaseH_sf"/>
</dbReference>
<dbReference type="InterPro" id="IPR050951">
    <property type="entry name" value="Retrovirus_Pol_polyprotein"/>
</dbReference>
<dbReference type="GO" id="GO:0015074">
    <property type="term" value="P:DNA integration"/>
    <property type="evidence" value="ECO:0007669"/>
    <property type="project" value="InterPro"/>
</dbReference>
<dbReference type="GO" id="GO:0003676">
    <property type="term" value="F:nucleic acid binding"/>
    <property type="evidence" value="ECO:0007669"/>
    <property type="project" value="InterPro"/>
</dbReference>
<proteinExistence type="predicted"/>
<dbReference type="Gene3D" id="3.30.420.10">
    <property type="entry name" value="Ribonuclease H-like superfamily/Ribonuclease H"/>
    <property type="match status" value="1"/>
</dbReference>
<comment type="caution">
    <text evidence="3">The sequence shown here is derived from an EMBL/GenBank/DDBJ whole genome shotgun (WGS) entry which is preliminary data.</text>
</comment>
<evidence type="ECO:0008006" key="5">
    <source>
        <dbReference type="Google" id="ProtNLM"/>
    </source>
</evidence>